<evidence type="ECO:0000256" key="3">
    <source>
        <dbReference type="ARBA" id="ARBA00020401"/>
    </source>
</evidence>
<dbReference type="InterPro" id="IPR013725">
    <property type="entry name" value="DNA_replication_fac_RFC1_C"/>
</dbReference>
<dbReference type="PROSITE" id="PS50172">
    <property type="entry name" value="BRCT"/>
    <property type="match status" value="1"/>
</dbReference>
<sequence>MSDSEEEYVEIERSRRTSVPRKKEVTPKPTDKSGADIRSFFGGSEQSSSNTSSVIKMASSSKGNPFSKAAKTSSTVVDDDGVIELGDSDDEKPSKQPNSSQKIPPVLAAISRTSKPVARPRAVRKALSSDSEVEEAPKPTKTTARKTPIKRKIVSSDSEDEIKVQKKPAVASATKPNGSKISASTAVKSNKRRVEDDKDSKSSEEDIKPAQKSSAKKAPVVEKKPPVKKVTSKDEPKEELKEKDEKSDTKANNYKAFMARKMASSTGPAAPGSKEIPDGKPNCLAGLTFVFTGELSSLAREEAVELAKRYGGKVTTAPSGKTSYVVLGENAGPSKLEKIKKLNVKTLDEDGFIGLIGSRGAGELDEKTKKKMADEEKKIKQVAQEMEAAEKEEQKKRAQLIKEAQKPAASNSAPKIIPPDPKSQLWTTKYAPSQLSQICGNKSNVEKLQTWLHAWSTSYKSAFKKPGKDAMGTFRAVLISGPPGIGKTTAAHLVAKVCGYEPLEYNASDARSKKLIESGTNIDNTSMDGWLKQGGEKTTAAGVEITHKTCLIFDEVDGMSSGDRGGVGAMNALIKKTKIPMILICNDRNHPKMKPLQSTCFNMPFRRATVQEIRSRIMSIAFREKMKIPVNVVDQLIAGSNSDIRQVLNMMSTWKLSSDSMTFDEGKELARANEKNAIMTPFTICDKLFSPYMFSHTNKQSLGEKMELYFHDFSFVPLFVQDNYSKQNFARLNGLSGPERTLKQLTLLDQAADSISQGDLMDRMIHSSDQQWSLLPNHAIMSTVRPAYFCYGGSGGWGGGYGMKFPEWLGQNSRQTKNYRQLNDIHIHMRLKVSANMNQVREHYIPTLYSQMVEPLCSKEGANSVDDVIDVMDEYYLSKEDWDSIVELGVGERKDETILKKIPTSVKSTFTRNYNKKDHPIAVHKATNVPVAKKLAAGPKADHEDVQDVDDDLGDEESEREDTGDADDFSKDKLIKQPKATKGKAAAKSKAASKAKK</sequence>
<keyword evidence="11" id="KW-0175">Coiled coil</keyword>
<dbReference type="Pfam" id="PF25361">
    <property type="entry name" value="AAA_lid_RFC1"/>
    <property type="match status" value="1"/>
</dbReference>
<accession>A0A0F7SQI4</accession>
<dbReference type="GO" id="GO:0003689">
    <property type="term" value="F:DNA clamp loader activity"/>
    <property type="evidence" value="ECO:0007669"/>
    <property type="project" value="UniProtKB-UniRule"/>
</dbReference>
<dbReference type="Gene3D" id="3.40.50.300">
    <property type="entry name" value="P-loop containing nucleotide triphosphate hydrolases"/>
    <property type="match status" value="1"/>
</dbReference>
<evidence type="ECO:0000256" key="6">
    <source>
        <dbReference type="ARBA" id="ARBA00022741"/>
    </source>
</evidence>
<proteinExistence type="inferred from homology"/>
<evidence type="ECO:0000256" key="12">
    <source>
        <dbReference type="SAM" id="MobiDB-lite"/>
    </source>
</evidence>
<comment type="subcellular location">
    <subcellularLocation>
        <location evidence="1 10">Nucleus</location>
    </subcellularLocation>
</comment>
<protein>
    <recommendedName>
        <fullName evidence="3 10">Replication factor C subunit 1</fullName>
    </recommendedName>
</protein>
<dbReference type="PANTHER" id="PTHR23389">
    <property type="entry name" value="CHROMOSOME TRANSMISSION FIDELITY FACTOR 18"/>
    <property type="match status" value="1"/>
</dbReference>
<evidence type="ECO:0000256" key="4">
    <source>
        <dbReference type="ARBA" id="ARBA00022553"/>
    </source>
</evidence>
<comment type="similarity">
    <text evidence="2 10">Belongs to the activator 1 large subunit family.</text>
</comment>
<dbReference type="InterPro" id="IPR047854">
    <property type="entry name" value="RFC_lid"/>
</dbReference>
<dbReference type="Pfam" id="PF00004">
    <property type="entry name" value="AAA"/>
    <property type="match status" value="1"/>
</dbReference>
<keyword evidence="4" id="KW-0597">Phosphoprotein</keyword>
<dbReference type="Gene3D" id="1.20.272.10">
    <property type="match status" value="1"/>
</dbReference>
<dbReference type="GO" id="GO:0005524">
    <property type="term" value="F:ATP binding"/>
    <property type="evidence" value="ECO:0007669"/>
    <property type="project" value="UniProtKB-UniRule"/>
</dbReference>
<dbReference type="CDD" id="cd18140">
    <property type="entry name" value="HLD_clamp_RFC"/>
    <property type="match status" value="1"/>
</dbReference>
<feature type="domain" description="BRCT" evidence="13">
    <location>
        <begin position="279"/>
        <end position="350"/>
    </location>
</feature>
<feature type="compositionally biased region" description="Basic and acidic residues" evidence="12">
    <location>
        <begin position="192"/>
        <end position="209"/>
    </location>
</feature>
<dbReference type="PIRSF" id="PIRSF036578">
    <property type="entry name" value="RFC1"/>
    <property type="match status" value="1"/>
</dbReference>
<evidence type="ECO:0000313" key="14">
    <source>
        <dbReference type="EMBL" id="CED83681.1"/>
    </source>
</evidence>
<dbReference type="SMART" id="SM00382">
    <property type="entry name" value="AAA"/>
    <property type="match status" value="1"/>
</dbReference>
<dbReference type="GO" id="GO:0006271">
    <property type="term" value="P:DNA strand elongation involved in DNA replication"/>
    <property type="evidence" value="ECO:0007669"/>
    <property type="project" value="UniProtKB-ARBA"/>
</dbReference>
<dbReference type="InterPro" id="IPR012178">
    <property type="entry name" value="RFC1"/>
</dbReference>
<evidence type="ECO:0000256" key="10">
    <source>
        <dbReference type="PIRNR" id="PIRNR036578"/>
    </source>
</evidence>
<dbReference type="GO" id="GO:0016887">
    <property type="term" value="F:ATP hydrolysis activity"/>
    <property type="evidence" value="ECO:0007669"/>
    <property type="project" value="InterPro"/>
</dbReference>
<feature type="compositionally biased region" description="Basic and acidic residues" evidence="12">
    <location>
        <begin position="219"/>
        <end position="249"/>
    </location>
</feature>
<dbReference type="GO" id="GO:0006281">
    <property type="term" value="P:DNA repair"/>
    <property type="evidence" value="ECO:0007669"/>
    <property type="project" value="InterPro"/>
</dbReference>
<evidence type="ECO:0000256" key="11">
    <source>
        <dbReference type="SAM" id="Coils"/>
    </source>
</evidence>
<organism evidence="14">
    <name type="scientific">Phaffia rhodozyma</name>
    <name type="common">Yeast</name>
    <name type="synonym">Xanthophyllomyces dendrorhous</name>
    <dbReference type="NCBI Taxonomy" id="264483"/>
    <lineage>
        <taxon>Eukaryota</taxon>
        <taxon>Fungi</taxon>
        <taxon>Dikarya</taxon>
        <taxon>Basidiomycota</taxon>
        <taxon>Agaricomycotina</taxon>
        <taxon>Tremellomycetes</taxon>
        <taxon>Cystofilobasidiales</taxon>
        <taxon>Mrakiaceae</taxon>
        <taxon>Phaffia</taxon>
    </lineage>
</organism>
<feature type="compositionally biased region" description="Low complexity" evidence="12">
    <location>
        <begin position="44"/>
        <end position="53"/>
    </location>
</feature>
<feature type="compositionally biased region" description="Basic residues" evidence="12">
    <location>
        <begin position="143"/>
        <end position="153"/>
    </location>
</feature>
<name>A0A0F7SQI4_PHARH</name>
<keyword evidence="5 10" id="KW-0235">DNA replication</keyword>
<feature type="coiled-coil region" evidence="11">
    <location>
        <begin position="365"/>
        <end position="406"/>
    </location>
</feature>
<evidence type="ECO:0000256" key="8">
    <source>
        <dbReference type="ARBA" id="ARBA00023125"/>
    </source>
</evidence>
<keyword evidence="7 10" id="KW-0067">ATP-binding</keyword>
<feature type="region of interest" description="Disordered" evidence="12">
    <location>
        <begin position="936"/>
        <end position="997"/>
    </location>
</feature>
<dbReference type="FunFam" id="3.40.50.10190:FF:000001">
    <property type="entry name" value="Replication factor C subunit 1"/>
    <property type="match status" value="1"/>
</dbReference>
<dbReference type="Gene3D" id="3.40.50.10190">
    <property type="entry name" value="BRCT domain"/>
    <property type="match status" value="1"/>
</dbReference>
<dbReference type="InterPro" id="IPR008921">
    <property type="entry name" value="DNA_pol3_clamp-load_cplx_C"/>
</dbReference>
<dbReference type="FunFam" id="3.40.50.300:FF:000395">
    <property type="entry name" value="Replication factor C subunit 1"/>
    <property type="match status" value="1"/>
</dbReference>
<dbReference type="SMART" id="SM00292">
    <property type="entry name" value="BRCT"/>
    <property type="match status" value="1"/>
</dbReference>
<dbReference type="InterPro" id="IPR003959">
    <property type="entry name" value="ATPase_AAA_core"/>
</dbReference>
<keyword evidence="9 10" id="KW-0539">Nucleus</keyword>
<dbReference type="CDD" id="cd00009">
    <property type="entry name" value="AAA"/>
    <property type="match status" value="1"/>
</dbReference>
<feature type="compositionally biased region" description="Polar residues" evidence="12">
    <location>
        <begin position="58"/>
        <end position="76"/>
    </location>
</feature>
<dbReference type="CDD" id="cd17752">
    <property type="entry name" value="BRCT_RFC1"/>
    <property type="match status" value="1"/>
</dbReference>
<dbReference type="InterPro" id="IPR027417">
    <property type="entry name" value="P-loop_NTPase"/>
</dbReference>
<evidence type="ECO:0000256" key="7">
    <source>
        <dbReference type="ARBA" id="ARBA00022840"/>
    </source>
</evidence>
<dbReference type="PANTHER" id="PTHR23389:SF6">
    <property type="entry name" value="REPLICATION FACTOR C SUBUNIT 1"/>
    <property type="match status" value="1"/>
</dbReference>
<dbReference type="GO" id="GO:0005663">
    <property type="term" value="C:DNA replication factor C complex"/>
    <property type="evidence" value="ECO:0007669"/>
    <property type="project" value="InterPro"/>
</dbReference>
<feature type="compositionally biased region" description="Polar residues" evidence="12">
    <location>
        <begin position="174"/>
        <end position="188"/>
    </location>
</feature>
<dbReference type="AlphaFoldDB" id="A0A0F7SQI4"/>
<keyword evidence="6 10" id="KW-0547">Nucleotide-binding</keyword>
<feature type="compositionally biased region" description="Acidic residues" evidence="12">
    <location>
        <begin position="77"/>
        <end position="90"/>
    </location>
</feature>
<feature type="compositionally biased region" description="Acidic residues" evidence="12">
    <location>
        <begin position="947"/>
        <end position="967"/>
    </location>
</feature>
<dbReference type="InterPro" id="IPR003593">
    <property type="entry name" value="AAA+_ATPase"/>
</dbReference>
<dbReference type="InterPro" id="IPR036420">
    <property type="entry name" value="BRCT_dom_sf"/>
</dbReference>
<keyword evidence="8" id="KW-0238">DNA-binding</keyword>
<dbReference type="EMBL" id="LN483157">
    <property type="protein sequence ID" value="CED83681.1"/>
    <property type="molecule type" value="Genomic_DNA"/>
</dbReference>
<evidence type="ECO:0000256" key="1">
    <source>
        <dbReference type="ARBA" id="ARBA00004123"/>
    </source>
</evidence>
<feature type="compositionally biased region" description="Basic residues" evidence="12">
    <location>
        <begin position="979"/>
        <end position="997"/>
    </location>
</feature>
<dbReference type="GO" id="GO:0005634">
    <property type="term" value="C:nucleus"/>
    <property type="evidence" value="ECO:0007669"/>
    <property type="project" value="UniProtKB-SubCell"/>
</dbReference>
<dbReference type="Pfam" id="PF00533">
    <property type="entry name" value="BRCT"/>
    <property type="match status" value="1"/>
</dbReference>
<dbReference type="GO" id="GO:0003677">
    <property type="term" value="F:DNA binding"/>
    <property type="evidence" value="ECO:0007669"/>
    <property type="project" value="UniProtKB-KW"/>
</dbReference>
<feature type="compositionally biased region" description="Basic and acidic residues" evidence="12">
    <location>
        <begin position="10"/>
        <end position="35"/>
    </location>
</feature>
<dbReference type="SUPFAM" id="SSF52113">
    <property type="entry name" value="BRCT domain"/>
    <property type="match status" value="1"/>
</dbReference>
<dbReference type="Gene3D" id="1.10.8.60">
    <property type="match status" value="1"/>
</dbReference>
<feature type="region of interest" description="Disordered" evidence="12">
    <location>
        <begin position="1"/>
        <end position="253"/>
    </location>
</feature>
<evidence type="ECO:0000256" key="5">
    <source>
        <dbReference type="ARBA" id="ARBA00022705"/>
    </source>
</evidence>
<reference evidence="14" key="1">
    <citation type="submission" date="2014-08" db="EMBL/GenBank/DDBJ databases">
        <authorList>
            <person name="Sharma Rahul"/>
            <person name="Thines Marco"/>
        </authorList>
    </citation>
    <scope>NUCLEOTIDE SEQUENCE</scope>
</reference>
<evidence type="ECO:0000256" key="9">
    <source>
        <dbReference type="ARBA" id="ARBA00023242"/>
    </source>
</evidence>
<dbReference type="SUPFAM" id="SSF52540">
    <property type="entry name" value="P-loop containing nucleoside triphosphate hydrolases"/>
    <property type="match status" value="1"/>
</dbReference>
<dbReference type="InterPro" id="IPR001357">
    <property type="entry name" value="BRCT_dom"/>
</dbReference>
<evidence type="ECO:0000259" key="13">
    <source>
        <dbReference type="PROSITE" id="PS50172"/>
    </source>
</evidence>
<dbReference type="FunFam" id="1.20.272.10:FF:000005">
    <property type="entry name" value="Replication factor C subunit 1"/>
    <property type="match status" value="1"/>
</dbReference>
<dbReference type="Pfam" id="PF08519">
    <property type="entry name" value="RFC1"/>
    <property type="match status" value="1"/>
</dbReference>
<dbReference type="FunFam" id="1.10.8.60:FF:000021">
    <property type="entry name" value="Replication factor C subunit 1"/>
    <property type="match status" value="1"/>
</dbReference>
<evidence type="ECO:0000256" key="2">
    <source>
        <dbReference type="ARBA" id="ARBA00006116"/>
    </source>
</evidence>
<dbReference type="SUPFAM" id="SSF48019">
    <property type="entry name" value="post-AAA+ oligomerization domain-like"/>
    <property type="match status" value="1"/>
</dbReference>